<proteinExistence type="predicted"/>
<reference evidence="1 2" key="1">
    <citation type="submission" date="2016-05" db="EMBL/GenBank/DDBJ databases">
        <title>Niabella ginsenosidivorans BS26 whole genome sequencing.</title>
        <authorList>
            <person name="Im W.T."/>
            <person name="Siddiqi M.Z."/>
        </authorList>
    </citation>
    <scope>NUCLEOTIDE SEQUENCE [LARGE SCALE GENOMIC DNA]</scope>
    <source>
        <strain evidence="1 2">BS26</strain>
    </source>
</reference>
<accession>A0A1A9I9J0</accession>
<dbReference type="EMBL" id="CP015772">
    <property type="protein sequence ID" value="ANH84025.1"/>
    <property type="molecule type" value="Genomic_DNA"/>
</dbReference>
<dbReference type="Proteomes" id="UP000077667">
    <property type="component" value="Chromosome"/>
</dbReference>
<evidence type="ECO:0000313" key="1">
    <source>
        <dbReference type="EMBL" id="ANH84025.1"/>
    </source>
</evidence>
<keyword evidence="2" id="KW-1185">Reference proteome</keyword>
<gene>
    <name evidence="1" type="ORF">A8C56_17355</name>
</gene>
<dbReference type="InterPro" id="IPR032315">
    <property type="entry name" value="DUF4846"/>
</dbReference>
<sequence>MPLPAGYRRYPQTGKSFAAYLSNLQLKKDKTVYLYNGVPKANQLAQYAVLDISVGNKDLQQCADAVMRLRAEYLFAAKKYDAIKFNAGDGTWLSYTAWLNGTRYRLHGNKLVAIGAAAKPANNTHEILLNYLNVVFAYCGTATLPASLQPKPLAAIQPGDVFLKPGAPGHAVIVMDMATNDNGEKIYMLAQSYMPAQNIHILNNPAKLQLNPWYILNRDSVIRTPEWTFYRNQLYGWKQAG</sequence>
<dbReference type="AlphaFoldDB" id="A0A1A9I9J0"/>
<evidence type="ECO:0000313" key="2">
    <source>
        <dbReference type="Proteomes" id="UP000077667"/>
    </source>
</evidence>
<organism evidence="1 2">
    <name type="scientific">Niabella ginsenosidivorans</name>
    <dbReference type="NCBI Taxonomy" id="1176587"/>
    <lineage>
        <taxon>Bacteria</taxon>
        <taxon>Pseudomonadati</taxon>
        <taxon>Bacteroidota</taxon>
        <taxon>Chitinophagia</taxon>
        <taxon>Chitinophagales</taxon>
        <taxon>Chitinophagaceae</taxon>
        <taxon>Niabella</taxon>
    </lineage>
</organism>
<evidence type="ECO:0008006" key="3">
    <source>
        <dbReference type="Google" id="ProtNLM"/>
    </source>
</evidence>
<dbReference type="Pfam" id="PF16138">
    <property type="entry name" value="DUF4846"/>
    <property type="match status" value="1"/>
</dbReference>
<dbReference type="KEGG" id="nia:A8C56_17355"/>
<name>A0A1A9I9J0_9BACT</name>
<protein>
    <recommendedName>
        <fullName evidence="3">DUF4846 domain-containing protein</fullName>
    </recommendedName>
</protein>